<evidence type="ECO:0000256" key="1">
    <source>
        <dbReference type="ARBA" id="ARBA00006460"/>
    </source>
</evidence>
<dbReference type="SUPFAM" id="SSF64484">
    <property type="entry name" value="beta and beta-prime subunits of DNA dependent RNA-polymerase"/>
    <property type="match status" value="1"/>
</dbReference>
<dbReference type="Proteomes" id="UP001157006">
    <property type="component" value="Chromosome 3"/>
</dbReference>
<protein>
    <recommendedName>
        <fullName evidence="2">DNA-directed RNA polymerase</fullName>
        <ecNumber evidence="2">2.7.7.6</ecNumber>
    </recommendedName>
</protein>
<evidence type="ECO:0000259" key="7">
    <source>
        <dbReference type="Pfam" id="PF04997"/>
    </source>
</evidence>
<gene>
    <name evidence="8" type="ORF">VFH_III230680</name>
</gene>
<dbReference type="InterPro" id="IPR007080">
    <property type="entry name" value="RNA_pol_Rpb1_1"/>
</dbReference>
<feature type="domain" description="RNA polymerase Rpb1" evidence="7">
    <location>
        <begin position="10"/>
        <end position="205"/>
    </location>
</feature>
<evidence type="ECO:0000256" key="2">
    <source>
        <dbReference type="ARBA" id="ARBA00012418"/>
    </source>
</evidence>
<comment type="similarity">
    <text evidence="1">Belongs to the RNA polymerase beta' chain family.</text>
</comment>
<evidence type="ECO:0000256" key="4">
    <source>
        <dbReference type="ARBA" id="ARBA00022679"/>
    </source>
</evidence>
<keyword evidence="5" id="KW-0548">Nucleotidyltransferase</keyword>
<organism evidence="8 9">
    <name type="scientific">Vicia faba</name>
    <name type="common">Broad bean</name>
    <name type="synonym">Faba vulgaris</name>
    <dbReference type="NCBI Taxonomy" id="3906"/>
    <lineage>
        <taxon>Eukaryota</taxon>
        <taxon>Viridiplantae</taxon>
        <taxon>Streptophyta</taxon>
        <taxon>Embryophyta</taxon>
        <taxon>Tracheophyta</taxon>
        <taxon>Spermatophyta</taxon>
        <taxon>Magnoliopsida</taxon>
        <taxon>eudicotyledons</taxon>
        <taxon>Gunneridae</taxon>
        <taxon>Pentapetalae</taxon>
        <taxon>rosids</taxon>
        <taxon>fabids</taxon>
        <taxon>Fabales</taxon>
        <taxon>Fabaceae</taxon>
        <taxon>Papilionoideae</taxon>
        <taxon>50 kb inversion clade</taxon>
        <taxon>NPAAA clade</taxon>
        <taxon>Hologalegina</taxon>
        <taxon>IRL clade</taxon>
        <taxon>Fabeae</taxon>
        <taxon>Vicia</taxon>
    </lineage>
</organism>
<dbReference type="InterPro" id="IPR045867">
    <property type="entry name" value="DNA-dir_RpoC_beta_prime"/>
</dbReference>
<accession>A0AAV1A757</accession>
<dbReference type="InterPro" id="IPR044893">
    <property type="entry name" value="RNA_pol_Rpb1_clamp_domain"/>
</dbReference>
<proteinExistence type="inferred from homology"/>
<dbReference type="GO" id="GO:0005736">
    <property type="term" value="C:RNA polymerase I complex"/>
    <property type="evidence" value="ECO:0007669"/>
    <property type="project" value="TreeGrafter"/>
</dbReference>
<dbReference type="EMBL" id="OX451738">
    <property type="protein sequence ID" value="CAI8606445.1"/>
    <property type="molecule type" value="Genomic_DNA"/>
</dbReference>
<dbReference type="PANTHER" id="PTHR19376">
    <property type="entry name" value="DNA-DIRECTED RNA POLYMERASE"/>
    <property type="match status" value="1"/>
</dbReference>
<evidence type="ECO:0000313" key="8">
    <source>
        <dbReference type="EMBL" id="CAI8606445.1"/>
    </source>
</evidence>
<evidence type="ECO:0000256" key="6">
    <source>
        <dbReference type="ARBA" id="ARBA00023163"/>
    </source>
</evidence>
<evidence type="ECO:0000313" key="9">
    <source>
        <dbReference type="Proteomes" id="UP001157006"/>
    </source>
</evidence>
<keyword evidence="6" id="KW-0804">Transcription</keyword>
<evidence type="ECO:0000256" key="3">
    <source>
        <dbReference type="ARBA" id="ARBA00022478"/>
    </source>
</evidence>
<reference evidence="8 9" key="1">
    <citation type="submission" date="2023-01" db="EMBL/GenBank/DDBJ databases">
        <authorList>
            <person name="Kreplak J."/>
        </authorList>
    </citation>
    <scope>NUCLEOTIDE SEQUENCE [LARGE SCALE GENOMIC DNA]</scope>
</reference>
<evidence type="ECO:0000256" key="5">
    <source>
        <dbReference type="ARBA" id="ARBA00022695"/>
    </source>
</evidence>
<dbReference type="Pfam" id="PF04997">
    <property type="entry name" value="RNA_pol_Rpb1_1"/>
    <property type="match status" value="1"/>
</dbReference>
<dbReference type="GO" id="GO:0003899">
    <property type="term" value="F:DNA-directed RNA polymerase activity"/>
    <property type="evidence" value="ECO:0007669"/>
    <property type="project" value="UniProtKB-EC"/>
</dbReference>
<dbReference type="GO" id="GO:0006351">
    <property type="term" value="P:DNA-templated transcription"/>
    <property type="evidence" value="ECO:0007669"/>
    <property type="project" value="InterPro"/>
</dbReference>
<keyword evidence="3" id="KW-0240">DNA-directed RNA polymerase</keyword>
<keyword evidence="9" id="KW-1185">Reference proteome</keyword>
<sequence>MALATEGATNSVEAVAFSFLTDKEILQSSRVKVTDAILVDNLGRPVPNGLYDPAFGPFVDRFPCKTCGLPKDHCSGHFGHIELVATVYNPLMFTILSNILKKTCFSCHHFKANRNEVDKCLSKLKLIMEGNISKAKSLDGIQLDGPLDSGDFDVDDENQCSRPEQPIKNWTSIQFSEAMSVLRMFLLKDYRKCQNCGKVSPKITKPIFGWFHVVKYLFLSLLDSIFRSYNLLTNLRDIFLVFARLY</sequence>
<dbReference type="GO" id="GO:0003677">
    <property type="term" value="F:DNA binding"/>
    <property type="evidence" value="ECO:0007669"/>
    <property type="project" value="InterPro"/>
</dbReference>
<dbReference type="PANTHER" id="PTHR19376:SF11">
    <property type="entry name" value="DNA-DIRECTED RNA POLYMERASE I SUBUNIT RPA1"/>
    <property type="match status" value="1"/>
</dbReference>
<dbReference type="AlphaFoldDB" id="A0AAV1A757"/>
<keyword evidence="4" id="KW-0808">Transferase</keyword>
<name>A0AAV1A757_VICFA</name>
<dbReference type="Gene3D" id="4.10.860.120">
    <property type="entry name" value="RNA polymerase II, clamp domain"/>
    <property type="match status" value="1"/>
</dbReference>
<dbReference type="EC" id="2.7.7.6" evidence="2"/>